<accession>A0AAX2H7Y1</accession>
<dbReference type="Proteomes" id="UP000219564">
    <property type="component" value="Unassembled WGS sequence"/>
</dbReference>
<comment type="caution">
    <text evidence="1">The sequence shown here is derived from an EMBL/GenBank/DDBJ whole genome shotgun (WGS) entry which is preliminary data.</text>
</comment>
<name>A0AAX2H7Y1_9PSED</name>
<reference evidence="1 2" key="1">
    <citation type="submission" date="2017-08" db="EMBL/GenBank/DDBJ databases">
        <authorList>
            <person name="Chaillou S."/>
        </authorList>
    </citation>
    <scope>NUCLEOTIDE SEQUENCE [LARGE SCALE GENOMIC DNA]</scope>
    <source>
        <strain evidence="1 2">MFPA15A1205</strain>
    </source>
</reference>
<proteinExistence type="predicted"/>
<gene>
    <name evidence="1" type="ORF">PLUA15_230158</name>
</gene>
<evidence type="ECO:0008006" key="3">
    <source>
        <dbReference type="Google" id="ProtNLM"/>
    </source>
</evidence>
<evidence type="ECO:0000313" key="2">
    <source>
        <dbReference type="Proteomes" id="UP000219564"/>
    </source>
</evidence>
<protein>
    <recommendedName>
        <fullName evidence="3">Lipoprotein</fullName>
    </recommendedName>
</protein>
<dbReference type="AlphaFoldDB" id="A0AAX2H7Y1"/>
<sequence>MAALFCAANATPFAQKEGSLSCLTLTLLPFHPNGRGALCGITYLFIPVGTGALLCCKSAPP</sequence>
<organism evidence="1 2">
    <name type="scientific">Pseudomonas lundensis</name>
    <dbReference type="NCBI Taxonomy" id="86185"/>
    <lineage>
        <taxon>Bacteria</taxon>
        <taxon>Pseudomonadati</taxon>
        <taxon>Pseudomonadota</taxon>
        <taxon>Gammaproteobacteria</taxon>
        <taxon>Pseudomonadales</taxon>
        <taxon>Pseudomonadaceae</taxon>
        <taxon>Pseudomonas</taxon>
    </lineage>
</organism>
<dbReference type="EMBL" id="OBKZ01000016">
    <property type="protein sequence ID" value="SOB52415.1"/>
    <property type="molecule type" value="Genomic_DNA"/>
</dbReference>
<evidence type="ECO:0000313" key="1">
    <source>
        <dbReference type="EMBL" id="SOB52415.1"/>
    </source>
</evidence>